<evidence type="ECO:0000259" key="3">
    <source>
        <dbReference type="Pfam" id="PF05569"/>
    </source>
</evidence>
<evidence type="ECO:0000256" key="2">
    <source>
        <dbReference type="SAM" id="Phobius"/>
    </source>
</evidence>
<dbReference type="Proteomes" id="UP000437862">
    <property type="component" value="Chromosome"/>
</dbReference>
<dbReference type="Proteomes" id="UP000315112">
    <property type="component" value="Unassembled WGS sequence"/>
</dbReference>
<evidence type="ECO:0000313" key="7">
    <source>
        <dbReference type="Proteomes" id="UP000437862"/>
    </source>
</evidence>
<reference evidence="5" key="2">
    <citation type="submission" date="2019-07" db="EMBL/GenBank/DDBJ databases">
        <authorList>
            <person name="Whitman W."/>
            <person name="Huntemann M."/>
            <person name="Clum A."/>
            <person name="Pillay M."/>
            <person name="Palaniappan K."/>
            <person name="Varghese N."/>
            <person name="Mikhailova N."/>
            <person name="Stamatis D."/>
            <person name="Reddy T."/>
            <person name="Daum C."/>
            <person name="Shapiro N."/>
            <person name="Ivanova N."/>
            <person name="Kyrpides N."/>
            <person name="Woyke T."/>
        </authorList>
    </citation>
    <scope>NUCLEOTIDE SEQUENCE</scope>
    <source>
        <strain evidence="5">CGMCC 1.10685</strain>
    </source>
</reference>
<dbReference type="RefSeq" id="WP_145872588.1">
    <property type="nucleotide sequence ID" value="NZ_CP046904.1"/>
</dbReference>
<evidence type="ECO:0000313" key="6">
    <source>
        <dbReference type="Proteomes" id="UP000315112"/>
    </source>
</evidence>
<dbReference type="EMBL" id="CP046904">
    <property type="protein sequence ID" value="QGZ41199.1"/>
    <property type="molecule type" value="Genomic_DNA"/>
</dbReference>
<feature type="transmembrane region" description="Helical" evidence="2">
    <location>
        <begin position="118"/>
        <end position="138"/>
    </location>
</feature>
<evidence type="ECO:0000256" key="1">
    <source>
        <dbReference type="SAM" id="MobiDB-lite"/>
    </source>
</evidence>
<sequence length="725" mass="78136">MSALFEMLVPAIGWSLLHFVWQGLLIGWAAALALHLLRNARPQARYAVACAALLLCAALPVASIVWRVYEAVQAGYSMPVPVDPLLDAVRAGAIPGANVSVVDADQLTSFEYLLRGQLPWLVLLWALGAALMTLRLSLGLQWVRRRTQLGHYTPNAPWQRRLDALALRFGITRPIRLGVSGEDLEGPMTAGCWRPIVLLPAALVTGMPPHLLEALLAHELAHIRRHDYLVNLVQSAIEILLFYHPSVWMLSKRIRIEREQIADDLAASVLGEPRRLALALSELDKFQFSTSHFAPAAHGGDLMSRIKRLVRPDSQPLSWKIAAPLLGLCTACVMLYAHARPDGADTPAAPTQPRAAATQQAAAEAAAAHEDAGRAAFEAAKAAVEAGSDAAAAAKAAAEAARHAKHAGQPMPRPPQPPAPPAPPKPPAPPAPLAIAPAAALPAPPAAPAAPEMALPAPPAPPAPPALDLDGHTFQVPAAGASYAIVVAGKDRMKVSALDTRDAKDVQRLKDTVKGDFIWFRRDGKAYVVNDPALLAQVRGAWAPTEKLGAEMERQGQAMNEQGSKMQVIGEQIGKTMAAAFNDDSMRGTERQINALGMTLDVLARRMERLAERMESAPTEAQRASISRQMQAVQMQIEPVQKQMANLTEKFTQAHRKADVDHEPARALQARIEELSKPMHEMGMKMGKLAAEQSRLSRDADRTTRALIDEALRKGQAKEVAARQG</sequence>
<feature type="domain" description="Peptidase M56" evidence="3">
    <location>
        <begin position="115"/>
        <end position="266"/>
    </location>
</feature>
<dbReference type="CDD" id="cd07341">
    <property type="entry name" value="M56_BlaR1_MecR1_like"/>
    <property type="match status" value="1"/>
</dbReference>
<keyword evidence="2" id="KW-0812">Transmembrane</keyword>
<feature type="region of interest" description="Disordered" evidence="1">
    <location>
        <begin position="394"/>
        <end position="471"/>
    </location>
</feature>
<feature type="transmembrane region" description="Helical" evidence="2">
    <location>
        <begin position="12"/>
        <end position="34"/>
    </location>
</feature>
<name>A0A562Q342_9BURK</name>
<dbReference type="AlphaFoldDB" id="A0A562Q342"/>
<proteinExistence type="predicted"/>
<keyword evidence="2" id="KW-0472">Membrane</keyword>
<reference evidence="5 6" key="1">
    <citation type="journal article" date="2015" name="Stand. Genomic Sci.">
        <title>Genomic Encyclopedia of Bacterial and Archaeal Type Strains, Phase III: the genomes of soil and plant-associated and newly described type strains.</title>
        <authorList>
            <person name="Whitman W.B."/>
            <person name="Woyke T."/>
            <person name="Klenk H.P."/>
            <person name="Zhou Y."/>
            <person name="Lilburn T.G."/>
            <person name="Beck B.J."/>
            <person name="De Vos P."/>
            <person name="Vandamme P."/>
            <person name="Eisen J.A."/>
            <person name="Garrity G."/>
            <person name="Hugenholtz P."/>
            <person name="Kyrpides N.C."/>
        </authorList>
    </citation>
    <scope>NUCLEOTIDE SEQUENCE [LARGE SCALE GENOMIC DNA]</scope>
    <source>
        <strain evidence="5 6">CGMCC 1.10685</strain>
    </source>
</reference>
<feature type="region of interest" description="Disordered" evidence="1">
    <location>
        <begin position="343"/>
        <end position="369"/>
    </location>
</feature>
<feature type="transmembrane region" description="Helical" evidence="2">
    <location>
        <begin position="46"/>
        <end position="69"/>
    </location>
</feature>
<feature type="compositionally biased region" description="Low complexity" evidence="1">
    <location>
        <begin position="344"/>
        <end position="366"/>
    </location>
</feature>
<dbReference type="EMBL" id="VLKW01000001">
    <property type="protein sequence ID" value="TWI51131.1"/>
    <property type="molecule type" value="Genomic_DNA"/>
</dbReference>
<feature type="compositionally biased region" description="Pro residues" evidence="1">
    <location>
        <begin position="456"/>
        <end position="465"/>
    </location>
</feature>
<protein>
    <submittedName>
        <fullName evidence="5">Beta-lactamase regulating signal transducer with metallopeptidase domain</fullName>
    </submittedName>
    <submittedName>
        <fullName evidence="4">Peptidase M56</fullName>
    </submittedName>
</protein>
<gene>
    <name evidence="4" type="ORF">GO485_20480</name>
    <name evidence="5" type="ORF">IP92_00114</name>
</gene>
<dbReference type="Pfam" id="PF05569">
    <property type="entry name" value="Peptidase_M56"/>
    <property type="match status" value="1"/>
</dbReference>
<dbReference type="OrthoDB" id="15218at2"/>
<evidence type="ECO:0000313" key="5">
    <source>
        <dbReference type="EMBL" id="TWI51131.1"/>
    </source>
</evidence>
<dbReference type="InterPro" id="IPR052173">
    <property type="entry name" value="Beta-lactam_resp_regulator"/>
</dbReference>
<keyword evidence="7" id="KW-1185">Reference proteome</keyword>
<organism evidence="5 6">
    <name type="scientific">Pseudoduganella flava</name>
    <dbReference type="NCBI Taxonomy" id="871742"/>
    <lineage>
        <taxon>Bacteria</taxon>
        <taxon>Pseudomonadati</taxon>
        <taxon>Pseudomonadota</taxon>
        <taxon>Betaproteobacteria</taxon>
        <taxon>Burkholderiales</taxon>
        <taxon>Oxalobacteraceae</taxon>
        <taxon>Telluria group</taxon>
        <taxon>Pseudoduganella</taxon>
    </lineage>
</organism>
<reference evidence="4 7" key="3">
    <citation type="submission" date="2019-12" db="EMBL/GenBank/DDBJ databases">
        <title>Draft Genome Sequences of Six Type Strains of the Genus Massilia.</title>
        <authorList>
            <person name="Miess H."/>
            <person name="Frediansyah A."/>
            <person name="Goeker M."/>
            <person name="Gross H."/>
        </authorList>
    </citation>
    <scope>NUCLEOTIDE SEQUENCE [LARGE SCALE GENOMIC DNA]</scope>
    <source>
        <strain evidence="4 7">DSM 26639</strain>
    </source>
</reference>
<dbReference type="InterPro" id="IPR008756">
    <property type="entry name" value="Peptidase_M56"/>
</dbReference>
<keyword evidence="2" id="KW-1133">Transmembrane helix</keyword>
<dbReference type="PANTHER" id="PTHR34978">
    <property type="entry name" value="POSSIBLE SENSOR-TRANSDUCER PROTEIN BLAR"/>
    <property type="match status" value="1"/>
</dbReference>
<dbReference type="PANTHER" id="PTHR34978:SF3">
    <property type="entry name" value="SLR0241 PROTEIN"/>
    <property type="match status" value="1"/>
</dbReference>
<feature type="compositionally biased region" description="Pro residues" evidence="1">
    <location>
        <begin position="411"/>
        <end position="432"/>
    </location>
</feature>
<accession>A0A562Q342</accession>
<evidence type="ECO:0000313" key="4">
    <source>
        <dbReference type="EMBL" id="QGZ41199.1"/>
    </source>
</evidence>